<dbReference type="InterPro" id="IPR050300">
    <property type="entry name" value="GDXG_lipolytic_enzyme"/>
</dbReference>
<comment type="caution">
    <text evidence="4">The sequence shown here is derived from an EMBL/GenBank/DDBJ whole genome shotgun (WGS) entry which is preliminary data.</text>
</comment>
<evidence type="ECO:0000256" key="2">
    <source>
        <dbReference type="ARBA" id="ARBA00022801"/>
    </source>
</evidence>
<dbReference type="SUPFAM" id="SSF53474">
    <property type="entry name" value="alpha/beta-Hydrolases"/>
    <property type="match status" value="1"/>
</dbReference>
<dbReference type="PANTHER" id="PTHR48081:SF8">
    <property type="entry name" value="ALPHA_BETA HYDROLASE FOLD-3 DOMAIN-CONTAINING PROTEIN-RELATED"/>
    <property type="match status" value="1"/>
</dbReference>
<name>A0ABU3BSV5_9BACT</name>
<protein>
    <submittedName>
        <fullName evidence="4">Alpha/beta hydrolase</fullName>
    </submittedName>
</protein>
<sequence length="363" mass="37912">MPESPPEPTTTDRVRGAAARALGRLPAPLQDALADALPGGPAPAVDGQRLDPAVRLLLALNPDGAGNASHVRADPVGARARLRREVLGLAGRPTAVGRVQNLVVGGAAGPLDARLYRPAHAERPPLVVYFHGGGYTQGDLDTHDEPCRLLCRQAGHAVLSVDYRLAPEARFPAAVEDAEAAFRWARDHAERLGADPGRVAVGGDSAGGALAAVTAQAVRGRGGPVAQLLIYPSADHPTPRPSRTLFDGYILPDALRRAYFDVYTRGTGVDDDDPRLSPISGRLDGLAPAFVVTAGFDVLRDEGEAYARALDSAGGAVALYRQAALPHGFVNLTGVSPAARRATVAVARRWRRFLAEHAAGGAA</sequence>
<evidence type="ECO:0000256" key="1">
    <source>
        <dbReference type="ARBA" id="ARBA00010515"/>
    </source>
</evidence>
<dbReference type="InterPro" id="IPR013094">
    <property type="entry name" value="AB_hydrolase_3"/>
</dbReference>
<dbReference type="Proteomes" id="UP001267426">
    <property type="component" value="Unassembled WGS sequence"/>
</dbReference>
<comment type="similarity">
    <text evidence="1">Belongs to the 'GDXG' lipolytic enzyme family.</text>
</comment>
<accession>A0ABU3BSV5</accession>
<dbReference type="Gene3D" id="3.40.50.1820">
    <property type="entry name" value="alpha/beta hydrolase"/>
    <property type="match status" value="1"/>
</dbReference>
<keyword evidence="2 4" id="KW-0378">Hydrolase</keyword>
<organism evidence="4 5">
    <name type="scientific">Rubrivirga litoralis</name>
    <dbReference type="NCBI Taxonomy" id="3075598"/>
    <lineage>
        <taxon>Bacteria</taxon>
        <taxon>Pseudomonadati</taxon>
        <taxon>Rhodothermota</taxon>
        <taxon>Rhodothermia</taxon>
        <taxon>Rhodothermales</taxon>
        <taxon>Rubricoccaceae</taxon>
        <taxon>Rubrivirga</taxon>
    </lineage>
</organism>
<dbReference type="RefSeq" id="WP_311664205.1">
    <property type="nucleotide sequence ID" value="NZ_JAVRHT010000026.1"/>
</dbReference>
<evidence type="ECO:0000313" key="5">
    <source>
        <dbReference type="Proteomes" id="UP001267426"/>
    </source>
</evidence>
<dbReference type="Pfam" id="PF07859">
    <property type="entry name" value="Abhydrolase_3"/>
    <property type="match status" value="1"/>
</dbReference>
<gene>
    <name evidence="4" type="ORF">RM540_11495</name>
</gene>
<dbReference type="PANTHER" id="PTHR48081">
    <property type="entry name" value="AB HYDROLASE SUPERFAMILY PROTEIN C4A8.06C"/>
    <property type="match status" value="1"/>
</dbReference>
<dbReference type="PROSITE" id="PS01173">
    <property type="entry name" value="LIPASE_GDXG_HIS"/>
    <property type="match status" value="1"/>
</dbReference>
<dbReference type="InterPro" id="IPR002168">
    <property type="entry name" value="Lipase_GDXG_HIS_AS"/>
</dbReference>
<reference evidence="4 5" key="1">
    <citation type="submission" date="2023-09" db="EMBL/GenBank/DDBJ databases">
        <authorList>
            <person name="Rey-Velasco X."/>
        </authorList>
    </citation>
    <scope>NUCLEOTIDE SEQUENCE [LARGE SCALE GENOMIC DNA]</scope>
    <source>
        <strain evidence="4 5">F394</strain>
    </source>
</reference>
<keyword evidence="5" id="KW-1185">Reference proteome</keyword>
<feature type="domain" description="Alpha/beta hydrolase fold-3" evidence="3">
    <location>
        <begin position="127"/>
        <end position="330"/>
    </location>
</feature>
<dbReference type="EMBL" id="JAVRHT010000026">
    <property type="protein sequence ID" value="MDT0632373.1"/>
    <property type="molecule type" value="Genomic_DNA"/>
</dbReference>
<evidence type="ECO:0000313" key="4">
    <source>
        <dbReference type="EMBL" id="MDT0632373.1"/>
    </source>
</evidence>
<dbReference type="GO" id="GO:0016787">
    <property type="term" value="F:hydrolase activity"/>
    <property type="evidence" value="ECO:0007669"/>
    <property type="project" value="UniProtKB-KW"/>
</dbReference>
<dbReference type="InterPro" id="IPR029058">
    <property type="entry name" value="AB_hydrolase_fold"/>
</dbReference>
<evidence type="ECO:0000259" key="3">
    <source>
        <dbReference type="Pfam" id="PF07859"/>
    </source>
</evidence>
<proteinExistence type="inferred from homology"/>